<dbReference type="GeneTree" id="ENSGT00390000000367"/>
<evidence type="ECO:0000313" key="2">
    <source>
        <dbReference type="Proteomes" id="UP000002852"/>
    </source>
</evidence>
<proteinExistence type="predicted"/>
<dbReference type="PANTHER" id="PTHR21084:SF1">
    <property type="entry name" value="DENSE INCISORS"/>
    <property type="match status" value="1"/>
</dbReference>
<reference evidence="1" key="4">
    <citation type="submission" date="2025-09" db="UniProtKB">
        <authorList>
            <consortium name="Ensembl"/>
        </authorList>
    </citation>
    <scope>IDENTIFICATION</scope>
    <source>
        <strain evidence="1">JP 163 A</strain>
    </source>
</reference>
<evidence type="ECO:0000313" key="1">
    <source>
        <dbReference type="Ensembl" id="ENSXMAP00000041859.1"/>
    </source>
</evidence>
<dbReference type="InParanoid" id="A0A3B5REX8"/>
<organism evidence="1 2">
    <name type="scientific">Xiphophorus maculatus</name>
    <name type="common">Southern platyfish</name>
    <name type="synonym">Platypoecilus maculatus</name>
    <dbReference type="NCBI Taxonomy" id="8083"/>
    <lineage>
        <taxon>Eukaryota</taxon>
        <taxon>Metazoa</taxon>
        <taxon>Chordata</taxon>
        <taxon>Craniata</taxon>
        <taxon>Vertebrata</taxon>
        <taxon>Euteleostomi</taxon>
        <taxon>Actinopterygii</taxon>
        <taxon>Neopterygii</taxon>
        <taxon>Teleostei</taxon>
        <taxon>Neoteleostei</taxon>
        <taxon>Acanthomorphata</taxon>
        <taxon>Ovalentaria</taxon>
        <taxon>Atherinomorphae</taxon>
        <taxon>Cyprinodontiformes</taxon>
        <taxon>Poeciliidae</taxon>
        <taxon>Poeciliinae</taxon>
        <taxon>Xiphophorus</taxon>
    </lineage>
</organism>
<name>A0A3B5REX8_XIPMA</name>
<sequence length="196" mass="21734">MVMIMSGLSETERVGFKKILSSMTDVDLRSLSDTVTNKMIVVENVTEAMETILSFSKSAEELLRRRKVHRDLIFKYLVKEGLTMPPTSEKHQLVKRTLELWSSVTVGPNLDPHGLRAVASPHGLVLVGVAGTIHRDQSCLGIFEQIFGLIRSPLDENSWKIKFVNLKIRGQDAIGGTEVAAPALNYNSSELQLLCS</sequence>
<dbReference type="PANTHER" id="PTHR21084">
    <property type="entry name" value="DENSE INCISORS"/>
    <property type="match status" value="1"/>
</dbReference>
<reference evidence="2" key="2">
    <citation type="journal article" date="2013" name="Nat. Genet.">
        <title>The genome of the platyfish, Xiphophorus maculatus, provides insights into evolutionary adaptation and several complex traits.</title>
        <authorList>
            <person name="Schartl M."/>
            <person name="Walter R.B."/>
            <person name="Shen Y."/>
            <person name="Garcia T."/>
            <person name="Catchen J."/>
            <person name="Amores A."/>
            <person name="Braasch I."/>
            <person name="Chalopin D."/>
            <person name="Volff J.N."/>
            <person name="Lesch K.P."/>
            <person name="Bisazza A."/>
            <person name="Minx P."/>
            <person name="Hillier L."/>
            <person name="Wilson R.K."/>
            <person name="Fuerstenberg S."/>
            <person name="Boore J."/>
            <person name="Searle S."/>
            <person name="Postlethwait J.H."/>
            <person name="Warren W.C."/>
        </authorList>
    </citation>
    <scope>NUCLEOTIDE SEQUENCE [LARGE SCALE GENOMIC DNA]</scope>
    <source>
        <strain evidence="2">JP 163 A</strain>
    </source>
</reference>
<protein>
    <submittedName>
        <fullName evidence="1">Chromosome 3 open reading frame 38</fullName>
    </submittedName>
</protein>
<dbReference type="InterPro" id="IPR026698">
    <property type="entry name" value="UPF_C3orf38"/>
</dbReference>
<accession>A0A3B5REX8</accession>
<dbReference type="OMA" id="PYSENNW"/>
<dbReference type="STRING" id="8083.ENSXMAP00000041859"/>
<dbReference type="Ensembl" id="ENSXMAT00000030816.1">
    <property type="protein sequence ID" value="ENSXMAP00000041859.1"/>
    <property type="gene ID" value="ENSXMAG00000027605.1"/>
</dbReference>
<reference evidence="1" key="3">
    <citation type="submission" date="2025-08" db="UniProtKB">
        <authorList>
            <consortium name="Ensembl"/>
        </authorList>
    </citation>
    <scope>IDENTIFICATION</scope>
    <source>
        <strain evidence="1">JP 163 A</strain>
    </source>
</reference>
<dbReference type="Pfam" id="PF15008">
    <property type="entry name" value="DUF4518"/>
    <property type="match status" value="2"/>
</dbReference>
<dbReference type="Proteomes" id="UP000002852">
    <property type="component" value="Unassembled WGS sequence"/>
</dbReference>
<reference evidence="2" key="1">
    <citation type="submission" date="2012-01" db="EMBL/GenBank/DDBJ databases">
        <authorList>
            <person name="Walter R."/>
            <person name="Schartl M."/>
            <person name="Warren W."/>
        </authorList>
    </citation>
    <scope>NUCLEOTIDE SEQUENCE [LARGE SCALE GENOMIC DNA]</scope>
    <source>
        <strain evidence="2">JP 163 A</strain>
    </source>
</reference>
<dbReference type="AlphaFoldDB" id="A0A3B5REX8"/>
<keyword evidence="2" id="KW-1185">Reference proteome</keyword>